<reference evidence="2" key="1">
    <citation type="submission" date="2024-07" db="EMBL/GenBank/DDBJ databases">
        <title>Two chromosome-level genome assemblies of Korean endemic species Abeliophyllum distichum and Forsythia ovata (Oleaceae).</title>
        <authorList>
            <person name="Jang H."/>
        </authorList>
    </citation>
    <scope>NUCLEOTIDE SEQUENCE [LARGE SCALE GENOMIC DNA]</scope>
</reference>
<dbReference type="AlphaFoldDB" id="A0ABD1SBC9"/>
<name>A0ABD1SBC9_9LAMI</name>
<evidence type="ECO:0000313" key="1">
    <source>
        <dbReference type="EMBL" id="KAL2497761.1"/>
    </source>
</evidence>
<sequence length="114" mass="13168">MLDIKEQPVLRGSQAPIEFEIMQELLEKCRGYIRGLGYGPKPPASNSVDFTSPNSESIALSKQIEKQEQELVDLRTRLSQFWCQASHHVFGDNLYYLSHILTFHDNFLCHLILF</sequence>
<comment type="caution">
    <text evidence="1">The sequence shown here is derived from an EMBL/GenBank/DDBJ whole genome shotgun (WGS) entry which is preliminary data.</text>
</comment>
<protein>
    <submittedName>
        <fullName evidence="1">Uncharacterized protein</fullName>
    </submittedName>
</protein>
<gene>
    <name evidence="1" type="ORF">Adt_23311</name>
</gene>
<dbReference type="Proteomes" id="UP001604336">
    <property type="component" value="Unassembled WGS sequence"/>
</dbReference>
<dbReference type="EMBL" id="JBFOLK010000007">
    <property type="protein sequence ID" value="KAL2497761.1"/>
    <property type="molecule type" value="Genomic_DNA"/>
</dbReference>
<organism evidence="1 2">
    <name type="scientific">Abeliophyllum distichum</name>
    <dbReference type="NCBI Taxonomy" id="126358"/>
    <lineage>
        <taxon>Eukaryota</taxon>
        <taxon>Viridiplantae</taxon>
        <taxon>Streptophyta</taxon>
        <taxon>Embryophyta</taxon>
        <taxon>Tracheophyta</taxon>
        <taxon>Spermatophyta</taxon>
        <taxon>Magnoliopsida</taxon>
        <taxon>eudicotyledons</taxon>
        <taxon>Gunneridae</taxon>
        <taxon>Pentapetalae</taxon>
        <taxon>asterids</taxon>
        <taxon>lamiids</taxon>
        <taxon>Lamiales</taxon>
        <taxon>Oleaceae</taxon>
        <taxon>Forsythieae</taxon>
        <taxon>Abeliophyllum</taxon>
    </lineage>
</organism>
<evidence type="ECO:0000313" key="2">
    <source>
        <dbReference type="Proteomes" id="UP001604336"/>
    </source>
</evidence>
<keyword evidence="2" id="KW-1185">Reference proteome</keyword>
<proteinExistence type="predicted"/>
<accession>A0ABD1SBC9</accession>